<keyword evidence="2" id="KW-0507">mRNA processing</keyword>
<evidence type="ECO:0000256" key="6">
    <source>
        <dbReference type="ARBA" id="ARBA00038019"/>
    </source>
</evidence>
<dbReference type="InterPro" id="IPR003107">
    <property type="entry name" value="HAT"/>
</dbReference>
<evidence type="ECO:0000256" key="2">
    <source>
        <dbReference type="ARBA" id="ARBA00022664"/>
    </source>
</evidence>
<dbReference type="GO" id="GO:0005685">
    <property type="term" value="C:U1 snRNP"/>
    <property type="evidence" value="ECO:0007669"/>
    <property type="project" value="TreeGrafter"/>
</dbReference>
<dbReference type="GO" id="GO:0071004">
    <property type="term" value="C:U2-type prespliceosome"/>
    <property type="evidence" value="ECO:0007669"/>
    <property type="project" value="TreeGrafter"/>
</dbReference>
<dbReference type="InterPro" id="IPR059164">
    <property type="entry name" value="HAT_PRP39_C"/>
</dbReference>
<dbReference type="FunFam" id="1.25.40.10:FF:000064">
    <property type="entry name" value="Putative pre-mrna-processing factor 39"/>
    <property type="match status" value="1"/>
</dbReference>
<gene>
    <name evidence="8" type="ORF">SAPINGB_P003098</name>
</gene>
<proteinExistence type="inferred from homology"/>
<name>A0A5E8BIG0_9ASCO</name>
<dbReference type="GO" id="GO:0000395">
    <property type="term" value="P:mRNA 5'-splice site recognition"/>
    <property type="evidence" value="ECO:0007669"/>
    <property type="project" value="TreeGrafter"/>
</dbReference>
<accession>A0A5E8BIG0</accession>
<evidence type="ECO:0000313" key="8">
    <source>
        <dbReference type="EMBL" id="VVT51444.1"/>
    </source>
</evidence>
<organism evidence="8 9">
    <name type="scientific">Magnusiomyces paraingens</name>
    <dbReference type="NCBI Taxonomy" id="2606893"/>
    <lineage>
        <taxon>Eukaryota</taxon>
        <taxon>Fungi</taxon>
        <taxon>Dikarya</taxon>
        <taxon>Ascomycota</taxon>
        <taxon>Saccharomycotina</taxon>
        <taxon>Dipodascomycetes</taxon>
        <taxon>Dipodascales</taxon>
        <taxon>Dipodascaceae</taxon>
        <taxon>Magnusiomyces</taxon>
    </lineage>
</organism>
<reference evidence="8 9" key="1">
    <citation type="submission" date="2019-09" db="EMBL/GenBank/DDBJ databases">
        <authorList>
            <person name="Brejova B."/>
        </authorList>
    </citation>
    <scope>NUCLEOTIDE SEQUENCE [LARGE SCALE GENOMIC DNA]</scope>
</reference>
<feature type="compositionally biased region" description="Polar residues" evidence="7">
    <location>
        <begin position="10"/>
        <end position="23"/>
    </location>
</feature>
<sequence length="638" mass="74743">MTPIAEDNARNPQSEGSFNSNGHSKPESKPDELLNPAFKEWSQIYSFIEYNPDSFSAWEDLIEISENLEGGLSKASSSSAIKLFRFTFDTFLNRFPLAQGYWIKFAELEFKLGNTEQALMIYDKAVNVIPLSVELWTHYCAFKTIVTPSIKQARVLFEKAANCVGYHYLSHPFWDEYIKFEKSNGDSLRLFKLYLRIVQIPLHQYAKYFYKLFQLAPNLPVKHLVSAEYLEQFNAEYEIEQLEKEEEEREKKLEPQSEANPNLSSESKSIVTKRQLEEKKKVIEADLRHRIYNYYSRLYIQTQKKVNERFQYESEIQRQFFHVLYLPEEEIQNWRRYLQFMETENAGNNRLINNESMNELVALYERSIIPFGHYEEFWLRYTKFLVANNKIDEARNVYRRASFVLPIGRIQVRLQYALFEESYGNIDIAKNIFLSLLDALPFSTELIVGYANLLHRSECAENAISYLEQKLEHFKLKLIQLNGQSKIISEDKEGGNLNEISSQDTKIDADIPALVTVIANSYLEWLGSVSKARQIFQQFAQELSSSYYFWREYLRFEIGIAEDVDIDYDTSKNADSHGQKDEESIFLKNVYDQIKIAALEPNQRKDLAHIYMVFLLSQGNVTSGATQKYFEIDKDAYL</sequence>
<dbReference type="Gene3D" id="1.25.40.10">
    <property type="entry name" value="Tetratricopeptide repeat domain"/>
    <property type="match status" value="2"/>
</dbReference>
<feature type="compositionally biased region" description="Polar residues" evidence="7">
    <location>
        <begin position="259"/>
        <end position="270"/>
    </location>
</feature>
<dbReference type="EMBL" id="CABVLU010000002">
    <property type="protein sequence ID" value="VVT51444.1"/>
    <property type="molecule type" value="Genomic_DNA"/>
</dbReference>
<evidence type="ECO:0008006" key="10">
    <source>
        <dbReference type="Google" id="ProtNLM"/>
    </source>
</evidence>
<dbReference type="Pfam" id="PF23240">
    <property type="entry name" value="HAT_PRP39_N"/>
    <property type="match status" value="1"/>
</dbReference>
<dbReference type="AlphaFoldDB" id="A0A5E8BIG0"/>
<dbReference type="SUPFAM" id="SSF48452">
    <property type="entry name" value="TPR-like"/>
    <property type="match status" value="2"/>
</dbReference>
<dbReference type="RefSeq" id="XP_031853707.1">
    <property type="nucleotide sequence ID" value="XM_031997816.1"/>
</dbReference>
<evidence type="ECO:0000256" key="5">
    <source>
        <dbReference type="ARBA" id="ARBA00023242"/>
    </source>
</evidence>
<dbReference type="SMART" id="SM00386">
    <property type="entry name" value="HAT"/>
    <property type="match status" value="7"/>
</dbReference>
<dbReference type="GO" id="GO:0030627">
    <property type="term" value="F:pre-mRNA 5'-splice site binding"/>
    <property type="evidence" value="ECO:0007669"/>
    <property type="project" value="TreeGrafter"/>
</dbReference>
<evidence type="ECO:0000256" key="7">
    <source>
        <dbReference type="SAM" id="MobiDB-lite"/>
    </source>
</evidence>
<feature type="region of interest" description="Disordered" evidence="7">
    <location>
        <begin position="244"/>
        <end position="270"/>
    </location>
</feature>
<comment type="similarity">
    <text evidence="6">Belongs to the PRP39 family.</text>
</comment>
<dbReference type="InterPro" id="IPR011990">
    <property type="entry name" value="TPR-like_helical_dom_sf"/>
</dbReference>
<dbReference type="Proteomes" id="UP000398389">
    <property type="component" value="Unassembled WGS sequence"/>
</dbReference>
<evidence type="ECO:0000256" key="1">
    <source>
        <dbReference type="ARBA" id="ARBA00004123"/>
    </source>
</evidence>
<keyword evidence="4" id="KW-0508">mRNA splicing</keyword>
<dbReference type="PANTHER" id="PTHR17204">
    <property type="entry name" value="PRE-MRNA PROCESSING PROTEIN PRP39-RELATED"/>
    <property type="match status" value="1"/>
</dbReference>
<evidence type="ECO:0000313" key="9">
    <source>
        <dbReference type="Proteomes" id="UP000398389"/>
    </source>
</evidence>
<dbReference type="GeneID" id="43581916"/>
<evidence type="ECO:0000256" key="3">
    <source>
        <dbReference type="ARBA" id="ARBA00022737"/>
    </source>
</evidence>
<keyword evidence="9" id="KW-1185">Reference proteome</keyword>
<keyword evidence="5" id="KW-0539">Nucleus</keyword>
<feature type="region of interest" description="Disordered" evidence="7">
    <location>
        <begin position="1"/>
        <end position="32"/>
    </location>
</feature>
<evidence type="ECO:0000256" key="4">
    <source>
        <dbReference type="ARBA" id="ARBA00023187"/>
    </source>
</evidence>
<dbReference type="OrthoDB" id="10265668at2759"/>
<comment type="subcellular location">
    <subcellularLocation>
        <location evidence="1">Nucleus</location>
    </subcellularLocation>
</comment>
<keyword evidence="3" id="KW-0677">Repeat</keyword>
<dbReference type="Pfam" id="PF23241">
    <property type="entry name" value="HAT_PRP39_C"/>
    <property type="match status" value="1"/>
</dbReference>
<dbReference type="GO" id="GO:0000243">
    <property type="term" value="C:commitment complex"/>
    <property type="evidence" value="ECO:0007669"/>
    <property type="project" value="TreeGrafter"/>
</dbReference>
<protein>
    <recommendedName>
        <fullName evidence="10">Suppressor of forked domain-containing protein</fullName>
    </recommendedName>
</protein>
<dbReference type="PANTHER" id="PTHR17204:SF5">
    <property type="entry name" value="PRE-MRNA-PROCESSING FACTOR 39"/>
    <property type="match status" value="1"/>
</dbReference>